<keyword evidence="3" id="KW-1185">Reference proteome</keyword>
<protein>
    <submittedName>
        <fullName evidence="2">13676_t:CDS:1</fullName>
    </submittedName>
</protein>
<organism evidence="2 3">
    <name type="scientific">Gigaspora margarita</name>
    <dbReference type="NCBI Taxonomy" id="4874"/>
    <lineage>
        <taxon>Eukaryota</taxon>
        <taxon>Fungi</taxon>
        <taxon>Fungi incertae sedis</taxon>
        <taxon>Mucoromycota</taxon>
        <taxon>Glomeromycotina</taxon>
        <taxon>Glomeromycetes</taxon>
        <taxon>Diversisporales</taxon>
        <taxon>Gigasporaceae</taxon>
        <taxon>Gigaspora</taxon>
    </lineage>
</organism>
<evidence type="ECO:0000313" key="2">
    <source>
        <dbReference type="EMBL" id="CAG8836337.1"/>
    </source>
</evidence>
<gene>
    <name evidence="2" type="ORF">GMARGA_LOCUS32988</name>
</gene>
<feature type="compositionally biased region" description="Polar residues" evidence="1">
    <location>
        <begin position="76"/>
        <end position="85"/>
    </location>
</feature>
<dbReference type="EMBL" id="CAJVQB010053342">
    <property type="protein sequence ID" value="CAG8836337.1"/>
    <property type="molecule type" value="Genomic_DNA"/>
</dbReference>
<dbReference type="Proteomes" id="UP000789901">
    <property type="component" value="Unassembled WGS sequence"/>
</dbReference>
<sequence>ISSPEVIYQNEECDSSLEVTLSSEEVIPTTSTSVNTLLENPSNPFYDYQPKLALGTRNAFDMMLQQETNEADEIARQSSDTATSAHTKKPGKE</sequence>
<accession>A0ABN7WN63</accession>
<comment type="caution">
    <text evidence="2">The sequence shown here is derived from an EMBL/GenBank/DDBJ whole genome shotgun (WGS) entry which is preliminary data.</text>
</comment>
<feature type="non-terminal residue" evidence="2">
    <location>
        <position position="1"/>
    </location>
</feature>
<name>A0ABN7WN63_GIGMA</name>
<reference evidence="2 3" key="1">
    <citation type="submission" date="2021-06" db="EMBL/GenBank/DDBJ databases">
        <authorList>
            <person name="Kallberg Y."/>
            <person name="Tangrot J."/>
            <person name="Rosling A."/>
        </authorList>
    </citation>
    <scope>NUCLEOTIDE SEQUENCE [LARGE SCALE GENOMIC DNA]</scope>
    <source>
        <strain evidence="2 3">120-4 pot B 10/14</strain>
    </source>
</reference>
<feature type="region of interest" description="Disordered" evidence="1">
    <location>
        <begin position="66"/>
        <end position="93"/>
    </location>
</feature>
<evidence type="ECO:0000256" key="1">
    <source>
        <dbReference type="SAM" id="MobiDB-lite"/>
    </source>
</evidence>
<feature type="non-terminal residue" evidence="2">
    <location>
        <position position="93"/>
    </location>
</feature>
<proteinExistence type="predicted"/>
<evidence type="ECO:0000313" key="3">
    <source>
        <dbReference type="Proteomes" id="UP000789901"/>
    </source>
</evidence>